<sequence length="168" mass="17779">MTFHFLKAGKTLVSGATLALIMSSTAFAIGGDDPIDGIDIIVKKNPASRKVQPGQFGAEQVGLTYNADVEKLNARLQDFVGQTLKMNDFAEDRNARAFMKGDAIASMSKDLSAQISEGHAGQSSFTFPSADGESKMTVTISIRGDAGTGEAHPEKAISYGSTRSNTKE</sequence>
<evidence type="ECO:0000313" key="4">
    <source>
        <dbReference type="Proteomes" id="UP000600865"/>
    </source>
</evidence>
<keyword evidence="2" id="KW-0732">Signal</keyword>
<evidence type="ECO:0000313" key="3">
    <source>
        <dbReference type="EMBL" id="GGX61552.1"/>
    </source>
</evidence>
<feature type="chain" id="PRO_5037297630" evidence="2">
    <location>
        <begin position="29"/>
        <end position="168"/>
    </location>
</feature>
<feature type="compositionally biased region" description="Polar residues" evidence="1">
    <location>
        <begin position="159"/>
        <end position="168"/>
    </location>
</feature>
<protein>
    <submittedName>
        <fullName evidence="3">Uncharacterized protein</fullName>
    </submittedName>
</protein>
<proteinExistence type="predicted"/>
<evidence type="ECO:0000256" key="1">
    <source>
        <dbReference type="SAM" id="MobiDB-lite"/>
    </source>
</evidence>
<organism evidence="3 4">
    <name type="scientific">Litorimonas cladophorae</name>
    <dbReference type="NCBI Taxonomy" id="1220491"/>
    <lineage>
        <taxon>Bacteria</taxon>
        <taxon>Pseudomonadati</taxon>
        <taxon>Pseudomonadota</taxon>
        <taxon>Alphaproteobacteria</taxon>
        <taxon>Maricaulales</taxon>
        <taxon>Robiginitomaculaceae</taxon>
    </lineage>
</organism>
<accession>A0A918KF54</accession>
<dbReference type="RefSeq" id="WP_189581980.1">
    <property type="nucleotide sequence ID" value="NZ_BMYV01000001.1"/>
</dbReference>
<name>A0A918KF54_9PROT</name>
<evidence type="ECO:0000256" key="2">
    <source>
        <dbReference type="SAM" id="SignalP"/>
    </source>
</evidence>
<keyword evidence="4" id="KW-1185">Reference proteome</keyword>
<dbReference type="Proteomes" id="UP000600865">
    <property type="component" value="Unassembled WGS sequence"/>
</dbReference>
<gene>
    <name evidence="3" type="ORF">GCM10011309_09380</name>
</gene>
<feature type="signal peptide" evidence="2">
    <location>
        <begin position="1"/>
        <end position="28"/>
    </location>
</feature>
<feature type="region of interest" description="Disordered" evidence="1">
    <location>
        <begin position="141"/>
        <end position="168"/>
    </location>
</feature>
<comment type="caution">
    <text evidence="3">The sequence shown here is derived from an EMBL/GenBank/DDBJ whole genome shotgun (WGS) entry which is preliminary data.</text>
</comment>
<dbReference type="AlphaFoldDB" id="A0A918KF54"/>
<reference evidence="3 4" key="1">
    <citation type="journal article" date="2014" name="Int. J. Syst. Evol. Microbiol.">
        <title>Complete genome sequence of Corynebacterium casei LMG S-19264T (=DSM 44701T), isolated from a smear-ripened cheese.</title>
        <authorList>
            <consortium name="US DOE Joint Genome Institute (JGI-PGF)"/>
            <person name="Walter F."/>
            <person name="Albersmeier A."/>
            <person name="Kalinowski J."/>
            <person name="Ruckert C."/>
        </authorList>
    </citation>
    <scope>NUCLEOTIDE SEQUENCE [LARGE SCALE GENOMIC DNA]</scope>
    <source>
        <strain evidence="3 4">KCTC 23968</strain>
    </source>
</reference>
<dbReference type="EMBL" id="BMYV01000001">
    <property type="protein sequence ID" value="GGX61552.1"/>
    <property type="molecule type" value="Genomic_DNA"/>
</dbReference>